<comment type="caution">
    <text evidence="7">The sequence shown here is derived from an EMBL/GenBank/DDBJ whole genome shotgun (WGS) entry which is preliminary data.</text>
</comment>
<name>A0A9P0SS72_PIEBR</name>
<keyword evidence="4 5" id="KW-0472">Membrane</keyword>
<dbReference type="Proteomes" id="UP001152562">
    <property type="component" value="Unassembled WGS sequence"/>
</dbReference>
<sequence>MTLLLPHFRLLCFSSRAGQPEAWSKGPDEQFQCWRFRKITKIASHGSPARAYIAYHKLGAGMEAQTATPQGDCECGVHPSVFYLLATLLLTSCSTAMLCAAIMTEHWEHVSWERSALTALANASNTALQWLLDEKVVKVEDTSKKKGGATFLVPMNGGIWKMCVSLEEEEVSLLTNAGFPTEPLCTNYLADDESEEPRADWQHRMQNLSISCALVCLIVLGSAALVGAFGVCKHQISAVLITGVMYLLAGLFAMFTLMIIHFKRVQRVSTRGSPHVDDTADGLIGPRGPALPLLSAREFTTSWSLELGWAGVVLATTTSLLWILLSKIMRYNPLSSMMM</sequence>
<dbReference type="EMBL" id="CALOZG010000001">
    <property type="protein sequence ID" value="CAH3906549.1"/>
    <property type="molecule type" value="Genomic_DNA"/>
</dbReference>
<reference evidence="7" key="1">
    <citation type="submission" date="2022-05" db="EMBL/GenBank/DDBJ databases">
        <authorList>
            <person name="Okamura Y."/>
        </authorList>
    </citation>
    <scope>NUCLEOTIDE SEQUENCE</scope>
</reference>
<accession>A0A9P0SS72</accession>
<feature type="transmembrane region" description="Helical" evidence="5">
    <location>
        <begin position="81"/>
        <end position="104"/>
    </location>
</feature>
<evidence type="ECO:0000256" key="5">
    <source>
        <dbReference type="SAM" id="Phobius"/>
    </source>
</evidence>
<feature type="chain" id="PRO_5040440955" evidence="6">
    <location>
        <begin position="18"/>
        <end position="339"/>
    </location>
</feature>
<gene>
    <name evidence="7" type="ORF">PIBRA_LOCUS936</name>
</gene>
<keyword evidence="8" id="KW-1185">Reference proteome</keyword>
<evidence type="ECO:0000313" key="8">
    <source>
        <dbReference type="Proteomes" id="UP001152562"/>
    </source>
</evidence>
<feature type="signal peptide" evidence="6">
    <location>
        <begin position="1"/>
        <end position="17"/>
    </location>
</feature>
<feature type="transmembrane region" description="Helical" evidence="5">
    <location>
        <begin position="307"/>
        <end position="329"/>
    </location>
</feature>
<dbReference type="Gene3D" id="1.20.140.150">
    <property type="match status" value="1"/>
</dbReference>
<evidence type="ECO:0000256" key="1">
    <source>
        <dbReference type="ARBA" id="ARBA00004141"/>
    </source>
</evidence>
<comment type="subcellular location">
    <subcellularLocation>
        <location evidence="1">Membrane</location>
        <topology evidence="1">Multi-pass membrane protein</topology>
    </subcellularLocation>
</comment>
<dbReference type="Pfam" id="PF13903">
    <property type="entry name" value="Claudin_2"/>
    <property type="match status" value="1"/>
</dbReference>
<keyword evidence="3 5" id="KW-1133">Transmembrane helix</keyword>
<protein>
    <submittedName>
        <fullName evidence="7">Uncharacterized protein</fullName>
    </submittedName>
</protein>
<evidence type="ECO:0000256" key="4">
    <source>
        <dbReference type="ARBA" id="ARBA00023136"/>
    </source>
</evidence>
<dbReference type="GO" id="GO:0016020">
    <property type="term" value="C:membrane"/>
    <property type="evidence" value="ECO:0007669"/>
    <property type="project" value="UniProtKB-SubCell"/>
</dbReference>
<proteinExistence type="predicted"/>
<keyword evidence="6" id="KW-0732">Signal</keyword>
<evidence type="ECO:0000256" key="6">
    <source>
        <dbReference type="SAM" id="SignalP"/>
    </source>
</evidence>
<dbReference type="InterPro" id="IPR004031">
    <property type="entry name" value="PMP22/EMP/MP20/Claudin"/>
</dbReference>
<evidence type="ECO:0000256" key="3">
    <source>
        <dbReference type="ARBA" id="ARBA00022989"/>
    </source>
</evidence>
<feature type="transmembrane region" description="Helical" evidence="5">
    <location>
        <begin position="208"/>
        <end position="230"/>
    </location>
</feature>
<evidence type="ECO:0000256" key="2">
    <source>
        <dbReference type="ARBA" id="ARBA00022692"/>
    </source>
</evidence>
<dbReference type="AlphaFoldDB" id="A0A9P0SS72"/>
<evidence type="ECO:0000313" key="7">
    <source>
        <dbReference type="EMBL" id="CAH3906549.1"/>
    </source>
</evidence>
<feature type="transmembrane region" description="Helical" evidence="5">
    <location>
        <begin position="236"/>
        <end position="262"/>
    </location>
</feature>
<organism evidence="7 8">
    <name type="scientific">Pieris brassicae</name>
    <name type="common">White butterfly</name>
    <name type="synonym">Large white butterfly</name>
    <dbReference type="NCBI Taxonomy" id="7116"/>
    <lineage>
        <taxon>Eukaryota</taxon>
        <taxon>Metazoa</taxon>
        <taxon>Ecdysozoa</taxon>
        <taxon>Arthropoda</taxon>
        <taxon>Hexapoda</taxon>
        <taxon>Insecta</taxon>
        <taxon>Pterygota</taxon>
        <taxon>Neoptera</taxon>
        <taxon>Endopterygota</taxon>
        <taxon>Lepidoptera</taxon>
        <taxon>Glossata</taxon>
        <taxon>Ditrysia</taxon>
        <taxon>Papilionoidea</taxon>
        <taxon>Pieridae</taxon>
        <taxon>Pierinae</taxon>
        <taxon>Pieris</taxon>
    </lineage>
</organism>
<keyword evidence="2 5" id="KW-0812">Transmembrane</keyword>